<proteinExistence type="predicted"/>
<keyword evidence="2" id="KW-1133">Transmembrane helix</keyword>
<evidence type="ECO:0000259" key="3">
    <source>
        <dbReference type="PROSITE" id="PS50234"/>
    </source>
</evidence>
<keyword evidence="2" id="KW-0812">Transmembrane</keyword>
<reference evidence="4 5" key="1">
    <citation type="submission" date="2020-07" db="EMBL/GenBank/DDBJ databases">
        <title>Sequencing the genomes of 1000 actinobacteria strains.</title>
        <authorList>
            <person name="Klenk H.-P."/>
        </authorList>
    </citation>
    <scope>NUCLEOTIDE SEQUENCE [LARGE SCALE GENOMIC DNA]</scope>
    <source>
        <strain evidence="4 5">DSM 21350</strain>
    </source>
</reference>
<dbReference type="RefSeq" id="WP_179664721.1">
    <property type="nucleotide sequence ID" value="NZ_JACCBG010000001.1"/>
</dbReference>
<name>A0A7Y9E8P7_9ACTN</name>
<dbReference type="InterPro" id="IPR036465">
    <property type="entry name" value="vWFA_dom_sf"/>
</dbReference>
<keyword evidence="5" id="KW-1185">Reference proteome</keyword>
<sequence length="625" mass="65220">MLLPLAGTRLAIAPARAADGEVPSAYGRMLLVLDSSGSMAEPSGGGTTRIAAAKRALTQVVRQLPEQSEVGLRVYGATVFDKDHEDACTDSQLAVPPGTGNRGDLLDAIGAVKPYGETPIAYALRRAADDVGDGGMRSVVLVSDGIATCAPDPCKVAAELASSGVDLHIDVVGLSVSGGARQQLQCIAEQGKGTYYNADSAADIVKTLTRVSQRAVRPFRLAGTPVEGSRTAADAPTITAGQWTDVVGGKGSPDATRHFRVRRTMPGSTIHVTATTRGTVGKWDQIGVTLTGPDGSECDKEDDYRDIDQYSILSTEVVSGRDVPYIEDDCWQGDSLEIAVERGNFEDTRSAPFSLTVFEEPPATGVEQLPEWQETGAYVAPSVPGRAHRLVAGSGFADAPRIGTGRYALDIVPGESQIVRVPLDWGQQLTVRARFPAGTPGVEDLTGIQGPFGDLKLYTSLLGTMSAYASGTDNTSIMPGLRAGELTAMSPTVRYRNREAYGDGQPVLPGDHYVVVSMNADSDGDTWVQPYTLEVEVLGEPAGAPAYEGDAEVTQPLDALAVAQAREAPTSAPTGPTAAGGPAGSAAEADRPADDGLSAGLVGAVSLGLVVLLLVLLLLVRRRRA</sequence>
<evidence type="ECO:0000313" key="5">
    <source>
        <dbReference type="Proteomes" id="UP000535511"/>
    </source>
</evidence>
<dbReference type="Pfam" id="PF13519">
    <property type="entry name" value="VWA_2"/>
    <property type="match status" value="1"/>
</dbReference>
<feature type="region of interest" description="Disordered" evidence="1">
    <location>
        <begin position="565"/>
        <end position="591"/>
    </location>
</feature>
<dbReference type="EMBL" id="JACCBG010000001">
    <property type="protein sequence ID" value="NYD43169.1"/>
    <property type="molecule type" value="Genomic_DNA"/>
</dbReference>
<dbReference type="PROSITE" id="PS50234">
    <property type="entry name" value="VWFA"/>
    <property type="match status" value="1"/>
</dbReference>
<protein>
    <submittedName>
        <fullName evidence="4">Ca-activated chloride channel family protein</fullName>
    </submittedName>
</protein>
<feature type="transmembrane region" description="Helical" evidence="2">
    <location>
        <begin position="597"/>
        <end position="620"/>
    </location>
</feature>
<evidence type="ECO:0000256" key="2">
    <source>
        <dbReference type="SAM" id="Phobius"/>
    </source>
</evidence>
<accession>A0A7Y9E8P7</accession>
<organism evidence="4 5">
    <name type="scientific">Nocardioides panaciterrulae</name>
    <dbReference type="NCBI Taxonomy" id="661492"/>
    <lineage>
        <taxon>Bacteria</taxon>
        <taxon>Bacillati</taxon>
        <taxon>Actinomycetota</taxon>
        <taxon>Actinomycetes</taxon>
        <taxon>Propionibacteriales</taxon>
        <taxon>Nocardioidaceae</taxon>
        <taxon>Nocardioides</taxon>
    </lineage>
</organism>
<dbReference type="SMART" id="SM00327">
    <property type="entry name" value="VWA"/>
    <property type="match status" value="1"/>
</dbReference>
<dbReference type="InterPro" id="IPR002035">
    <property type="entry name" value="VWF_A"/>
</dbReference>
<dbReference type="Gene3D" id="3.40.50.410">
    <property type="entry name" value="von Willebrand factor, type A domain"/>
    <property type="match status" value="1"/>
</dbReference>
<feature type="domain" description="VWFA" evidence="3">
    <location>
        <begin position="28"/>
        <end position="211"/>
    </location>
</feature>
<dbReference type="AlphaFoldDB" id="A0A7Y9E8P7"/>
<dbReference type="Proteomes" id="UP000535511">
    <property type="component" value="Unassembled WGS sequence"/>
</dbReference>
<keyword evidence="2" id="KW-0472">Membrane</keyword>
<comment type="caution">
    <text evidence="4">The sequence shown here is derived from an EMBL/GenBank/DDBJ whole genome shotgun (WGS) entry which is preliminary data.</text>
</comment>
<feature type="compositionally biased region" description="Low complexity" evidence="1">
    <location>
        <begin position="567"/>
        <end position="587"/>
    </location>
</feature>
<dbReference type="SUPFAM" id="SSF53300">
    <property type="entry name" value="vWA-like"/>
    <property type="match status" value="1"/>
</dbReference>
<evidence type="ECO:0000313" key="4">
    <source>
        <dbReference type="EMBL" id="NYD43169.1"/>
    </source>
</evidence>
<gene>
    <name evidence="4" type="ORF">BJZ21_003252</name>
</gene>
<evidence type="ECO:0000256" key="1">
    <source>
        <dbReference type="SAM" id="MobiDB-lite"/>
    </source>
</evidence>